<evidence type="ECO:0000313" key="3">
    <source>
        <dbReference type="Proteomes" id="UP000189627"/>
    </source>
</evidence>
<dbReference type="RefSeq" id="WP_078196963.1">
    <property type="nucleotide sequence ID" value="NZ_CP017757.2"/>
</dbReference>
<evidence type="ECO:0000313" key="2">
    <source>
        <dbReference type="EMBL" id="AQV94775.1"/>
    </source>
</evidence>
<name>A0A1U9URL4_CUPNE</name>
<accession>A0A1U9URL4</accession>
<organism evidence="2 3">
    <name type="scientific">Cupriavidus necator</name>
    <name type="common">Alcaligenes eutrophus</name>
    <name type="synonym">Ralstonia eutropha</name>
    <dbReference type="NCBI Taxonomy" id="106590"/>
    <lineage>
        <taxon>Bacteria</taxon>
        <taxon>Pseudomonadati</taxon>
        <taxon>Pseudomonadota</taxon>
        <taxon>Betaproteobacteria</taxon>
        <taxon>Burkholderiales</taxon>
        <taxon>Burkholderiaceae</taxon>
        <taxon>Cupriavidus</taxon>
    </lineage>
</organism>
<dbReference type="AlphaFoldDB" id="A0A1U9URL4"/>
<reference evidence="3" key="1">
    <citation type="submission" date="2017-02" db="EMBL/GenBank/DDBJ databases">
        <title>Complete genome sequence of Cupriavidus necator strain NH9, a 3-chlorobenzoate degrader.</title>
        <authorList>
            <person name="Moriuchi R."/>
            <person name="Dohra H."/>
            <person name="Ogawa N."/>
        </authorList>
    </citation>
    <scope>NUCLEOTIDE SEQUENCE [LARGE SCALE GENOMIC DNA]</scope>
    <source>
        <strain evidence="3">NH9</strain>
    </source>
</reference>
<gene>
    <name evidence="2" type="ORF">BJN34_12880</name>
</gene>
<proteinExistence type="predicted"/>
<dbReference type="Proteomes" id="UP000189627">
    <property type="component" value="Chromosome 1"/>
</dbReference>
<protein>
    <submittedName>
        <fullName evidence="2">Uncharacterized protein</fullName>
    </submittedName>
</protein>
<dbReference type="OrthoDB" id="5526813at2"/>
<dbReference type="KEGG" id="cuh:BJN34_12880"/>
<sequence length="380" mass="42122">MARIRSIKPEFWTSEQIMELSRDARLLFIGLWTFCDDGGNHPASAKTLKAEVFPGDDDATVSRVMQWIDEMIEAQLLTEYEVDGKEFWHVTGWRHQRIDQPTLRHPAGGDAGDTGDAGDARHLRHQKRLGGKQRQLLLRKLRERDGDACHFCGDASSLTIIRVTSESTENPQEIAGFRLICPSCKRQNRAGDAEVTQGDSSVTRRCLDGDSPLESSRVESRGVDLKPSIPSNVNVDPTREALADHVPTTAIEWAKFFASEHGIEIDTYTVQGRSKLWPLATGWIDAGISIGHMRAAIAKAKEDATEPIMNLPAYVDRVLQNEQLAKVTKPKPVPLHAMTDVQLNEAAHSVGLELRPGWSRPECISRIQTAQAAKQGRAVA</sequence>
<evidence type="ECO:0000256" key="1">
    <source>
        <dbReference type="SAM" id="MobiDB-lite"/>
    </source>
</evidence>
<feature type="region of interest" description="Disordered" evidence="1">
    <location>
        <begin position="191"/>
        <end position="224"/>
    </location>
</feature>
<dbReference type="EMBL" id="CP017757">
    <property type="protein sequence ID" value="AQV94775.1"/>
    <property type="molecule type" value="Genomic_DNA"/>
</dbReference>